<name>A0AAE8Y4F3_9CAUD</name>
<protein>
    <submittedName>
        <fullName evidence="4">Uncharacterized protein</fullName>
    </submittedName>
</protein>
<dbReference type="InterPro" id="IPR008258">
    <property type="entry name" value="Transglycosylase_SLT_dom_1"/>
</dbReference>
<dbReference type="Proteomes" id="UP000827644">
    <property type="component" value="Segment"/>
</dbReference>
<evidence type="ECO:0000259" key="2">
    <source>
        <dbReference type="Pfam" id="PF01464"/>
    </source>
</evidence>
<feature type="region of interest" description="Disordered" evidence="1">
    <location>
        <begin position="993"/>
        <end position="1013"/>
    </location>
</feature>
<keyword evidence="5" id="KW-1185">Reference proteome</keyword>
<dbReference type="InterPro" id="IPR011335">
    <property type="entry name" value="Restrct_endonuc-II-like"/>
</dbReference>
<proteinExistence type="predicted"/>
<dbReference type="Gene3D" id="1.10.530.10">
    <property type="match status" value="1"/>
</dbReference>
<evidence type="ECO:0000313" key="5">
    <source>
        <dbReference type="Proteomes" id="UP000827644"/>
    </source>
</evidence>
<dbReference type="PANTHER" id="PTHR46609:SF6">
    <property type="entry name" value="EXONUCLEASE, PHAGE-TYPE_RECB, C-TERMINAL DOMAIN-CONTAINING PROTEIN-RELATED"/>
    <property type="match status" value="1"/>
</dbReference>
<dbReference type="CDD" id="cd00254">
    <property type="entry name" value="LT-like"/>
    <property type="match status" value="1"/>
</dbReference>
<gene>
    <name evidence="4" type="ORF">Fifi44_00064</name>
</gene>
<feature type="domain" description="YqaJ viral recombinase" evidence="3">
    <location>
        <begin position="462"/>
        <end position="599"/>
    </location>
</feature>
<dbReference type="PANTHER" id="PTHR46609">
    <property type="entry name" value="EXONUCLEASE, PHAGE-TYPE/RECB, C-TERMINAL DOMAIN-CONTAINING PROTEIN"/>
    <property type="match status" value="1"/>
</dbReference>
<sequence>MASRKEMMGMGVDVLRALGLEAGLNFEPGLSKSKMVLQLEQHQASGWMDVNSQLLHASAEGGFDHMQGFTGYEEESISDAARVAQSLAGAGYTETFHHIMSGGKSHHVEAVHGYMAKLGVSADDVWLHMPKPNPELPAQDFNLLKGYLNNHWDDYQDIMPPLAGHYAGDIMGEYATNKGHVGDSYNHLSSMYLNKAAYNNPHAYEKDAALVATRLASAMGGQFLEVGYAAATGAKVGYHSILPQLGSDIVRGVQHPREALNAAGLPLGSMGSAVGSGRGDYSLVASLLGRAEGQDEASKAIRSEVSSTLKSLAGSYKGGGEFGMNPHRHETSEHDLLLDSATRYVGIEDARSGYANLDDTSYNRNNIAAIIENNYDRMDAQAAQAPSGVANPDLRMPRRSEIGTAWSADLNEPTDWNAARVRRESAAIANLDAAHANFRDVADGGPSGSTVRFHNFQQGSQEWHDFRSQYDITGSTVGSMLGSNSYTRPWAEMIDRIGLQRGDGSKNAFTERMFAMGHKREDEARIRVSERLGQEIQQVGSITNDQYPGMMYSPDGLIGDDALWEHKAPERAGKFADLLAGDHPDYMDQIQMGMLVSGRNRTLFSQTIGSETRDQWIDQDPSWYGRNKTRLDSIRGRLAAGREFVASNPDLDQEALIKGARSVMQGEGIWRDVSQRSNRGFSATAGTDADPFIGRGGSTYNDAAQPSSNYIPNFVTSAGNGLVPVGGNGAETGMALAVKEGILGAQEELKQRHAQAGAASGGVAGLLGSDMPDADFADSTGSGGIRGFFQRMFGGGSGGAGGNGGGSGGASGWMDDFGGSLYGGLRSGNLRGLQNGTLDAIESLPMVGGILRGTIGAMQAGGEGIATMSNYRGIAEDSGMTSGVAFAAQTQGLEMMGLNANQAGAINQTIHSVYNRMQNGDPDAAVQIAVQTRGLITPADLQSSGGDATKIAALIRQRGEERGWSQSRIAGAMEMAGLDGMARVATRSEATMDQSRRLVDARSAEDVSGANSNWENAQRNRALASTDYSVPRYSFESLGGAGESLSGSMVQAAAGAERAFRAGGDMIDLVRNLESGGQDFDAHGNPVTSSSGAKYSMQVLPSTARDPGYGIRPAANDSPEEYNRVGREKLDAMMKRYGGDWRKANAAYTDGEGTVDSAIKQYGNDWLSHMPSQAQKRVRDMERAGFNGGNANSFRDAGSNGQQNLNVTVNINATVNDKSTRASVTNPYSGEVVTINSNHGSVAQRR</sequence>
<dbReference type="Pfam" id="PF01464">
    <property type="entry name" value="SLT"/>
    <property type="match status" value="1"/>
</dbReference>
<dbReference type="Pfam" id="PF09588">
    <property type="entry name" value="YqaJ"/>
    <property type="match status" value="1"/>
</dbReference>
<dbReference type="EMBL" id="OK073976">
    <property type="protein sequence ID" value="UCR74933.1"/>
    <property type="molecule type" value="Genomic_DNA"/>
</dbReference>
<dbReference type="Gene3D" id="3.90.320.10">
    <property type="match status" value="1"/>
</dbReference>
<evidence type="ECO:0000313" key="4">
    <source>
        <dbReference type="EMBL" id="UCR74933.1"/>
    </source>
</evidence>
<evidence type="ECO:0000256" key="1">
    <source>
        <dbReference type="SAM" id="MobiDB-lite"/>
    </source>
</evidence>
<organism evidence="4 5">
    <name type="scientific">Erwinia phage Fifi44</name>
    <dbReference type="NCBI Taxonomy" id="2876597"/>
    <lineage>
        <taxon>Viruses</taxon>
        <taxon>Duplodnaviria</taxon>
        <taxon>Heunggongvirae</taxon>
        <taxon>Uroviricota</taxon>
        <taxon>Caudoviricetes</taxon>
        <taxon>Chaseviridae</taxon>
        <taxon>Cleopatravirinae</taxon>
        <taxon>Fifivirus</taxon>
        <taxon>Fifivirus fifi44</taxon>
    </lineage>
</organism>
<dbReference type="InterPro" id="IPR019080">
    <property type="entry name" value="YqaJ_viral_recombinase"/>
</dbReference>
<dbReference type="SUPFAM" id="SSF52980">
    <property type="entry name" value="Restriction endonuclease-like"/>
    <property type="match status" value="1"/>
</dbReference>
<dbReference type="InterPro" id="IPR023346">
    <property type="entry name" value="Lysozyme-like_dom_sf"/>
</dbReference>
<reference evidence="4 5" key="1">
    <citation type="submission" date="2021-09" db="EMBL/GenBank/DDBJ databases">
        <title>Complete genome sequence of Fifi44.</title>
        <authorList>
            <person name="Kim S.G."/>
            <person name="Park J."/>
            <person name="Roh E."/>
        </authorList>
    </citation>
    <scope>NUCLEOTIDE SEQUENCE [LARGE SCALE GENOMIC DNA]</scope>
</reference>
<dbReference type="InterPro" id="IPR011604">
    <property type="entry name" value="PDDEXK-like_dom_sf"/>
</dbReference>
<evidence type="ECO:0000259" key="3">
    <source>
        <dbReference type="Pfam" id="PF09588"/>
    </source>
</evidence>
<dbReference type="InterPro" id="IPR051703">
    <property type="entry name" value="NF-kappa-B_Signaling_Reg"/>
</dbReference>
<dbReference type="SUPFAM" id="SSF53955">
    <property type="entry name" value="Lysozyme-like"/>
    <property type="match status" value="1"/>
</dbReference>
<feature type="domain" description="Transglycosylase SLT" evidence="2">
    <location>
        <begin position="1087"/>
        <end position="1164"/>
    </location>
</feature>
<accession>A0AAE8Y4F3</accession>
<feature type="compositionally biased region" description="Basic and acidic residues" evidence="1">
    <location>
        <begin position="994"/>
        <end position="1005"/>
    </location>
</feature>